<dbReference type="Pfam" id="PF02698">
    <property type="entry name" value="DUF218"/>
    <property type="match status" value="1"/>
</dbReference>
<keyword evidence="3" id="KW-1185">Reference proteome</keyword>
<feature type="domain" description="DUF218" evidence="1">
    <location>
        <begin position="12"/>
        <end position="139"/>
    </location>
</feature>
<evidence type="ECO:0000313" key="2">
    <source>
        <dbReference type="EMBL" id="GHF91336.1"/>
    </source>
</evidence>
<accession>A0A919BIC3</accession>
<name>A0A919BIC3_9GAMM</name>
<evidence type="ECO:0000313" key="3">
    <source>
        <dbReference type="Proteomes" id="UP000623842"/>
    </source>
</evidence>
<sequence>MENNKQSVGLTVIIQLGGPNDEQGNLSDIAIARCEKTTQLAEQFPTAKILCTGGHSEHFNQSAFNHSELTQSYLQRKGISKERFLPSALSRFTIEDATLSAPILSNLKVDNLLLVTSGFHMNRALAIFNHIFPTYTITPEPAINAVSAIRLIELEQHESKAITRDKQTLASM</sequence>
<dbReference type="Proteomes" id="UP000623842">
    <property type="component" value="Unassembled WGS sequence"/>
</dbReference>
<dbReference type="InterPro" id="IPR003848">
    <property type="entry name" value="DUF218"/>
</dbReference>
<dbReference type="AlphaFoldDB" id="A0A919BIC3"/>
<protein>
    <recommendedName>
        <fullName evidence="1">DUF218 domain-containing protein</fullName>
    </recommendedName>
</protein>
<dbReference type="Gene3D" id="3.40.50.620">
    <property type="entry name" value="HUPs"/>
    <property type="match status" value="1"/>
</dbReference>
<dbReference type="GO" id="GO:0005886">
    <property type="term" value="C:plasma membrane"/>
    <property type="evidence" value="ECO:0007669"/>
    <property type="project" value="TreeGrafter"/>
</dbReference>
<dbReference type="GO" id="GO:0000270">
    <property type="term" value="P:peptidoglycan metabolic process"/>
    <property type="evidence" value="ECO:0007669"/>
    <property type="project" value="TreeGrafter"/>
</dbReference>
<dbReference type="GO" id="GO:0043164">
    <property type="term" value="P:Gram-negative-bacterium-type cell wall biogenesis"/>
    <property type="evidence" value="ECO:0007669"/>
    <property type="project" value="TreeGrafter"/>
</dbReference>
<dbReference type="EMBL" id="BNCK01000004">
    <property type="protein sequence ID" value="GHF91336.1"/>
    <property type="molecule type" value="Genomic_DNA"/>
</dbReference>
<dbReference type="InterPro" id="IPR014729">
    <property type="entry name" value="Rossmann-like_a/b/a_fold"/>
</dbReference>
<reference evidence="2" key="1">
    <citation type="journal article" date="2014" name="Int. J. Syst. Evol. Microbiol.">
        <title>Complete genome sequence of Corynebacterium casei LMG S-19264T (=DSM 44701T), isolated from a smear-ripened cheese.</title>
        <authorList>
            <consortium name="US DOE Joint Genome Institute (JGI-PGF)"/>
            <person name="Walter F."/>
            <person name="Albersmeier A."/>
            <person name="Kalinowski J."/>
            <person name="Ruckert C."/>
        </authorList>
    </citation>
    <scope>NUCLEOTIDE SEQUENCE</scope>
    <source>
        <strain evidence="2">KCTC 42731</strain>
    </source>
</reference>
<dbReference type="CDD" id="cd06259">
    <property type="entry name" value="YdcF-like"/>
    <property type="match status" value="1"/>
</dbReference>
<dbReference type="InterPro" id="IPR051599">
    <property type="entry name" value="Cell_Envelope_Assoc"/>
</dbReference>
<proteinExistence type="predicted"/>
<dbReference type="PANTHER" id="PTHR30336:SF4">
    <property type="entry name" value="ENVELOPE BIOGENESIS FACTOR ELYC"/>
    <property type="match status" value="1"/>
</dbReference>
<dbReference type="PANTHER" id="PTHR30336">
    <property type="entry name" value="INNER MEMBRANE PROTEIN, PROBABLE PERMEASE"/>
    <property type="match status" value="1"/>
</dbReference>
<gene>
    <name evidence="2" type="ORF">GCM10017161_18940</name>
</gene>
<reference evidence="2" key="2">
    <citation type="submission" date="2020-09" db="EMBL/GenBank/DDBJ databases">
        <authorList>
            <person name="Sun Q."/>
            <person name="Kim S."/>
        </authorList>
    </citation>
    <scope>NUCLEOTIDE SEQUENCE</scope>
    <source>
        <strain evidence="2">KCTC 42731</strain>
    </source>
</reference>
<dbReference type="RefSeq" id="WP_189769716.1">
    <property type="nucleotide sequence ID" value="NZ_BNCK01000004.1"/>
</dbReference>
<comment type="caution">
    <text evidence="2">The sequence shown here is derived from an EMBL/GenBank/DDBJ whole genome shotgun (WGS) entry which is preliminary data.</text>
</comment>
<evidence type="ECO:0000259" key="1">
    <source>
        <dbReference type="Pfam" id="PF02698"/>
    </source>
</evidence>
<organism evidence="2 3">
    <name type="scientific">Thalassotalea marina</name>
    <dbReference type="NCBI Taxonomy" id="1673741"/>
    <lineage>
        <taxon>Bacteria</taxon>
        <taxon>Pseudomonadati</taxon>
        <taxon>Pseudomonadota</taxon>
        <taxon>Gammaproteobacteria</taxon>
        <taxon>Alteromonadales</taxon>
        <taxon>Colwelliaceae</taxon>
        <taxon>Thalassotalea</taxon>
    </lineage>
</organism>